<evidence type="ECO:0000256" key="5">
    <source>
        <dbReference type="ARBA" id="ARBA00022741"/>
    </source>
</evidence>
<evidence type="ECO:0000256" key="9">
    <source>
        <dbReference type="SAM" id="Coils"/>
    </source>
</evidence>
<dbReference type="SUPFAM" id="SSF47384">
    <property type="entry name" value="Homodimeric domain of signal transducing histidine kinase"/>
    <property type="match status" value="1"/>
</dbReference>
<proteinExistence type="predicted"/>
<evidence type="ECO:0000256" key="4">
    <source>
        <dbReference type="ARBA" id="ARBA00022679"/>
    </source>
</evidence>
<dbReference type="Proteomes" id="UP000712673">
    <property type="component" value="Unassembled WGS sequence"/>
</dbReference>
<dbReference type="SMART" id="SM00388">
    <property type="entry name" value="HisKA"/>
    <property type="match status" value="1"/>
</dbReference>
<dbReference type="InterPro" id="IPR036097">
    <property type="entry name" value="HisK_dim/P_sf"/>
</dbReference>
<evidence type="ECO:0000256" key="2">
    <source>
        <dbReference type="ARBA" id="ARBA00012438"/>
    </source>
</evidence>
<evidence type="ECO:0000256" key="1">
    <source>
        <dbReference type="ARBA" id="ARBA00000085"/>
    </source>
</evidence>
<keyword evidence="4" id="KW-0808">Transferase</keyword>
<dbReference type="Pfam" id="PF00512">
    <property type="entry name" value="HisKA"/>
    <property type="match status" value="1"/>
</dbReference>
<keyword evidence="5" id="KW-0547">Nucleotide-binding</keyword>
<dbReference type="InterPro" id="IPR036890">
    <property type="entry name" value="HATPase_C_sf"/>
</dbReference>
<keyword evidence="3" id="KW-0597">Phosphoprotein</keyword>
<dbReference type="Pfam" id="PF02518">
    <property type="entry name" value="HATPase_c"/>
    <property type="match status" value="1"/>
</dbReference>
<gene>
    <name evidence="12" type="ORF">FJZ47_12775</name>
</gene>
<dbReference type="GO" id="GO:0000155">
    <property type="term" value="F:phosphorelay sensor kinase activity"/>
    <property type="evidence" value="ECO:0007669"/>
    <property type="project" value="InterPro"/>
</dbReference>
<feature type="transmembrane region" description="Helical" evidence="10">
    <location>
        <begin position="157"/>
        <end position="177"/>
    </location>
</feature>
<organism evidence="12 13">
    <name type="scientific">Tectimicrobiota bacterium</name>
    <dbReference type="NCBI Taxonomy" id="2528274"/>
    <lineage>
        <taxon>Bacteria</taxon>
        <taxon>Pseudomonadati</taxon>
        <taxon>Nitrospinota/Tectimicrobiota group</taxon>
        <taxon>Candidatus Tectimicrobiota</taxon>
    </lineage>
</organism>
<evidence type="ECO:0000259" key="11">
    <source>
        <dbReference type="PROSITE" id="PS50109"/>
    </source>
</evidence>
<keyword evidence="10" id="KW-0812">Transmembrane</keyword>
<evidence type="ECO:0000313" key="12">
    <source>
        <dbReference type="EMBL" id="MBM3224662.1"/>
    </source>
</evidence>
<dbReference type="Gene3D" id="1.10.287.130">
    <property type="match status" value="1"/>
</dbReference>
<dbReference type="FunFam" id="1.10.287.130:FF:000002">
    <property type="entry name" value="Two-component osmosensing histidine kinase"/>
    <property type="match status" value="1"/>
</dbReference>
<evidence type="ECO:0000256" key="7">
    <source>
        <dbReference type="ARBA" id="ARBA00022840"/>
    </source>
</evidence>
<keyword evidence="9" id="KW-0175">Coiled coil</keyword>
<evidence type="ECO:0000256" key="10">
    <source>
        <dbReference type="SAM" id="Phobius"/>
    </source>
</evidence>
<protein>
    <recommendedName>
        <fullName evidence="2">histidine kinase</fullName>
        <ecNumber evidence="2">2.7.13.3</ecNumber>
    </recommendedName>
</protein>
<dbReference type="InterPro" id="IPR005467">
    <property type="entry name" value="His_kinase_dom"/>
</dbReference>
<dbReference type="InterPro" id="IPR003661">
    <property type="entry name" value="HisK_dim/P_dom"/>
</dbReference>
<evidence type="ECO:0000256" key="6">
    <source>
        <dbReference type="ARBA" id="ARBA00022777"/>
    </source>
</evidence>
<feature type="non-terminal residue" evidence="12">
    <location>
        <position position="427"/>
    </location>
</feature>
<comment type="catalytic activity">
    <reaction evidence="1">
        <text>ATP + protein L-histidine = ADP + protein N-phospho-L-histidine.</text>
        <dbReference type="EC" id="2.7.13.3"/>
    </reaction>
</comment>
<feature type="coiled-coil region" evidence="9">
    <location>
        <begin position="227"/>
        <end position="257"/>
    </location>
</feature>
<dbReference type="PANTHER" id="PTHR45339">
    <property type="entry name" value="HYBRID SIGNAL TRANSDUCTION HISTIDINE KINASE J"/>
    <property type="match status" value="1"/>
</dbReference>
<dbReference type="SUPFAM" id="SSF55874">
    <property type="entry name" value="ATPase domain of HSP90 chaperone/DNA topoisomerase II/histidine kinase"/>
    <property type="match status" value="1"/>
</dbReference>
<dbReference type="AlphaFoldDB" id="A0A937W3P9"/>
<reference evidence="12" key="1">
    <citation type="submission" date="2019-03" db="EMBL/GenBank/DDBJ databases">
        <title>Lake Tanganyika Metagenome-Assembled Genomes (MAGs).</title>
        <authorList>
            <person name="Tran P."/>
        </authorList>
    </citation>
    <scope>NUCLEOTIDE SEQUENCE</scope>
    <source>
        <strain evidence="12">K_DeepCast_65m_m2_066</strain>
    </source>
</reference>
<evidence type="ECO:0000256" key="3">
    <source>
        <dbReference type="ARBA" id="ARBA00022553"/>
    </source>
</evidence>
<keyword evidence="10" id="KW-0472">Membrane</keyword>
<feature type="domain" description="Histidine kinase" evidence="11">
    <location>
        <begin position="264"/>
        <end position="427"/>
    </location>
</feature>
<dbReference type="InterPro" id="IPR003594">
    <property type="entry name" value="HATPase_dom"/>
</dbReference>
<dbReference type="EMBL" id="VGLS01000377">
    <property type="protein sequence ID" value="MBM3224662.1"/>
    <property type="molecule type" value="Genomic_DNA"/>
</dbReference>
<keyword evidence="10" id="KW-1133">Transmembrane helix</keyword>
<dbReference type="EC" id="2.7.13.3" evidence="2"/>
<feature type="transmembrane region" description="Helical" evidence="10">
    <location>
        <begin position="121"/>
        <end position="145"/>
    </location>
</feature>
<evidence type="ECO:0000256" key="8">
    <source>
        <dbReference type="ARBA" id="ARBA00023012"/>
    </source>
</evidence>
<feature type="transmembrane region" description="Helical" evidence="10">
    <location>
        <begin position="80"/>
        <end position="105"/>
    </location>
</feature>
<feature type="transmembrane region" description="Helical" evidence="10">
    <location>
        <begin position="183"/>
        <end position="204"/>
    </location>
</feature>
<name>A0A937W3P9_UNCTE</name>
<evidence type="ECO:0000313" key="13">
    <source>
        <dbReference type="Proteomes" id="UP000712673"/>
    </source>
</evidence>
<feature type="transmembrane region" description="Helical" evidence="10">
    <location>
        <begin position="48"/>
        <end position="68"/>
    </location>
</feature>
<keyword evidence="7" id="KW-0067">ATP-binding</keyword>
<dbReference type="PANTHER" id="PTHR45339:SF1">
    <property type="entry name" value="HYBRID SIGNAL TRANSDUCTION HISTIDINE KINASE J"/>
    <property type="match status" value="1"/>
</dbReference>
<keyword evidence="8" id="KW-0902">Two-component regulatory system</keyword>
<dbReference type="PROSITE" id="PS50109">
    <property type="entry name" value="HIS_KIN"/>
    <property type="match status" value="1"/>
</dbReference>
<dbReference type="Gene3D" id="3.30.565.10">
    <property type="entry name" value="Histidine kinase-like ATPase, C-terminal domain"/>
    <property type="match status" value="1"/>
</dbReference>
<comment type="caution">
    <text evidence="12">The sequence shown here is derived from an EMBL/GenBank/DDBJ whole genome shotgun (WGS) entry which is preliminary data.</text>
</comment>
<keyword evidence="6" id="KW-0418">Kinase</keyword>
<sequence>MRRQRGDAVRRTSRLAEQFVREAPELLHVLDTDAAEQRRNQRLSQLNVVQIPFLRLLGFSLVAVLAYLHNLYILGDGTTVFWSPLTFALLAYCGVSWLCLALYYAPTARWDVSSGFMACDILLWTLVIYASGGERSWLFFLLIVRVADQADMGFRRVLGYAHLAVASYLGMLLYIWYGEQRPVFGPATWTIVLCIYATNLYLSLTARAIENLRASARAAMRVTRTCLVQLDAQAQQLQEHAEQLALARDNAEAANRAKSEFLANVSHELLTPMNGIVGMTDLTLATPLTAEQQNHLTTVQTSATALLGLIKDLLDFSSLESGGLRLVRAPFVIRTQLAATFEPFIQRAQAKGLSCTYIISPDVPSLLEGDVTRLQQVLAHLLDNAIKFTEQGGIVVTVTVDTQEAGDVTLHGVVQDTGMGIPADKQH</sequence>
<dbReference type="CDD" id="cd00082">
    <property type="entry name" value="HisKA"/>
    <property type="match status" value="1"/>
</dbReference>
<accession>A0A937W3P9</accession>
<dbReference type="GO" id="GO:0005524">
    <property type="term" value="F:ATP binding"/>
    <property type="evidence" value="ECO:0007669"/>
    <property type="project" value="UniProtKB-KW"/>
</dbReference>